<dbReference type="Proteomes" id="UP000838100">
    <property type="component" value="Unassembled WGS sequence"/>
</dbReference>
<dbReference type="EMBL" id="CAKLPX010000001">
    <property type="protein sequence ID" value="CAH0991052.1"/>
    <property type="molecule type" value="Genomic_DNA"/>
</dbReference>
<sequence length="82" mass="9436">MKPKHGIILLVFTLGGCAQWFPAHVDEYQPGEYRLTAYGNSFAKRQELQHKFDREAAKICGDEAYVYLDPGRVEWQESETSI</sequence>
<comment type="caution">
    <text evidence="1">The sequence shown here is derived from an EMBL/GenBank/DDBJ whole genome shotgun (WGS) entry which is preliminary data.</text>
</comment>
<proteinExistence type="predicted"/>
<dbReference type="RefSeq" id="WP_237443712.1">
    <property type="nucleotide sequence ID" value="NZ_CAKLPX010000001.1"/>
</dbReference>
<name>A0ABM9AD06_9GAMM</name>
<organism evidence="1 2">
    <name type="scientific">Sinobacterium norvegicum</name>
    <dbReference type="NCBI Taxonomy" id="1641715"/>
    <lineage>
        <taxon>Bacteria</taxon>
        <taxon>Pseudomonadati</taxon>
        <taxon>Pseudomonadota</taxon>
        <taxon>Gammaproteobacteria</taxon>
        <taxon>Cellvibrionales</taxon>
        <taxon>Spongiibacteraceae</taxon>
        <taxon>Sinobacterium</taxon>
    </lineage>
</organism>
<gene>
    <name evidence="1" type="ORF">SIN8267_01153</name>
</gene>
<dbReference type="PROSITE" id="PS51257">
    <property type="entry name" value="PROKAR_LIPOPROTEIN"/>
    <property type="match status" value="1"/>
</dbReference>
<evidence type="ECO:0000313" key="1">
    <source>
        <dbReference type="EMBL" id="CAH0991052.1"/>
    </source>
</evidence>
<keyword evidence="2" id="KW-1185">Reference proteome</keyword>
<protein>
    <recommendedName>
        <fullName evidence="3">Lipoprotein</fullName>
    </recommendedName>
</protein>
<reference evidence="1" key="1">
    <citation type="submission" date="2021-12" db="EMBL/GenBank/DDBJ databases">
        <authorList>
            <person name="Rodrigo-Torres L."/>
            <person name="Arahal R. D."/>
            <person name="Lucena T."/>
        </authorList>
    </citation>
    <scope>NUCLEOTIDE SEQUENCE</scope>
    <source>
        <strain evidence="1">CECT 8267</strain>
    </source>
</reference>
<evidence type="ECO:0000313" key="2">
    <source>
        <dbReference type="Proteomes" id="UP000838100"/>
    </source>
</evidence>
<accession>A0ABM9AD06</accession>
<evidence type="ECO:0008006" key="3">
    <source>
        <dbReference type="Google" id="ProtNLM"/>
    </source>
</evidence>